<organism evidence="2 3">
    <name type="scientific">Moniliophthora roreri</name>
    <name type="common">Frosty pod rot fungus</name>
    <name type="synonym">Monilia roreri</name>
    <dbReference type="NCBI Taxonomy" id="221103"/>
    <lineage>
        <taxon>Eukaryota</taxon>
        <taxon>Fungi</taxon>
        <taxon>Dikarya</taxon>
        <taxon>Basidiomycota</taxon>
        <taxon>Agaricomycotina</taxon>
        <taxon>Agaricomycetes</taxon>
        <taxon>Agaricomycetidae</taxon>
        <taxon>Agaricales</taxon>
        <taxon>Marasmiineae</taxon>
        <taxon>Marasmiaceae</taxon>
        <taxon>Moniliophthora</taxon>
    </lineage>
</organism>
<comment type="caution">
    <text evidence="2">The sequence shown here is derived from an EMBL/GenBank/DDBJ whole genome shotgun (WGS) entry which is preliminary data.</text>
</comment>
<protein>
    <submittedName>
        <fullName evidence="2">Uncharacterized protein</fullName>
    </submittedName>
</protein>
<dbReference type="AlphaFoldDB" id="A0A0W0F4R1"/>
<evidence type="ECO:0000313" key="3">
    <source>
        <dbReference type="Proteomes" id="UP000054988"/>
    </source>
</evidence>
<feature type="region of interest" description="Disordered" evidence="1">
    <location>
        <begin position="1"/>
        <end position="29"/>
    </location>
</feature>
<reference evidence="2 3" key="1">
    <citation type="submission" date="2015-12" db="EMBL/GenBank/DDBJ databases">
        <title>Draft genome sequence of Moniliophthora roreri, the causal agent of frosty pod rot of cacao.</title>
        <authorList>
            <person name="Aime M.C."/>
            <person name="Diaz-Valderrama J.R."/>
            <person name="Kijpornyongpan T."/>
            <person name="Phillips-Mora W."/>
        </authorList>
    </citation>
    <scope>NUCLEOTIDE SEQUENCE [LARGE SCALE GENOMIC DNA]</scope>
    <source>
        <strain evidence="2 3">MCA 2952</strain>
    </source>
</reference>
<evidence type="ECO:0000256" key="1">
    <source>
        <dbReference type="SAM" id="MobiDB-lite"/>
    </source>
</evidence>
<proteinExistence type="predicted"/>
<gene>
    <name evidence="2" type="ORF">WG66_16103</name>
</gene>
<name>A0A0W0F4R1_MONRR</name>
<sequence length="29" mass="3018">MQTPPPGKEDQGSINNAEAGRCISNQSST</sequence>
<accession>A0A0W0F4R1</accession>
<dbReference type="Proteomes" id="UP000054988">
    <property type="component" value="Unassembled WGS sequence"/>
</dbReference>
<evidence type="ECO:0000313" key="2">
    <source>
        <dbReference type="EMBL" id="KTB31323.1"/>
    </source>
</evidence>
<dbReference type="EMBL" id="LATX01002335">
    <property type="protein sequence ID" value="KTB31323.1"/>
    <property type="molecule type" value="Genomic_DNA"/>
</dbReference>